<reference evidence="5" key="2">
    <citation type="journal article" date="2021" name="PeerJ">
        <title>Extensive microbial diversity within the chicken gut microbiome revealed by metagenomics and culture.</title>
        <authorList>
            <person name="Gilroy R."/>
            <person name="Ravi A."/>
            <person name="Getino M."/>
            <person name="Pursley I."/>
            <person name="Horton D.L."/>
            <person name="Alikhan N.F."/>
            <person name="Baker D."/>
            <person name="Gharbi K."/>
            <person name="Hall N."/>
            <person name="Watson M."/>
            <person name="Adriaenssens E.M."/>
            <person name="Foster-Nyarko E."/>
            <person name="Jarju S."/>
            <person name="Secka A."/>
            <person name="Antonio M."/>
            <person name="Oren A."/>
            <person name="Chaudhuri R.R."/>
            <person name="La Ragione R."/>
            <person name="Hildebrand F."/>
            <person name="Pallen M.J."/>
        </authorList>
    </citation>
    <scope>NUCLEOTIDE SEQUENCE</scope>
    <source>
        <strain evidence="5">B3-4054</strain>
    </source>
</reference>
<sequence length="493" mass="53489">MLNLNNGAANIKREILIRIAKLQFEGNLEDGVHYIAREMFPRNQEPIRCCIFHDRELCRQRVIARLGHSLEDYDDEKPLAEYAKTALGREKPTEPMLTVLHDACNACVKAHYMVTNACQACLARPCIMNCAKKAIQIVGQRAQIDSGLCVNCGLCMQNCPYHAIIKIPVPCEEACPVGAISKDENGKERIDYSKCIFCGACMRECPFGAMMDKGQIVDVIKHLMSGKKVVAMYAPALAAQFRGAPGQLEGALHAAGFYKTFEVAYGADITADKEAAEFTERMERGDVLMTTSCCPAYVRAVRLHVPALVPCISDTRSPMHYTAKLAKQENPDYVTVFIGPCLAKRKEGLDDEYVDYVLSAEELGALFVAKNIDVAKSEVILPQTPSTPSGRNFAHSGGVADAVRKRLKNPEILRAGVIDGLDKNGMKQLNAYGKAVDAGSQADANLVEVMACSGGCIAGPSVISNPKIAAVLLKKYADAGDQPDGRPVEGADV</sequence>
<dbReference type="InterPro" id="IPR017900">
    <property type="entry name" value="4Fe4S_Fe_S_CS"/>
</dbReference>
<comment type="caution">
    <text evidence="5">The sequence shown here is derived from an EMBL/GenBank/DDBJ whole genome shotgun (WGS) entry which is preliminary data.</text>
</comment>
<evidence type="ECO:0000256" key="1">
    <source>
        <dbReference type="ARBA" id="ARBA00022723"/>
    </source>
</evidence>
<accession>A0A9D9EQ27</accession>
<feature type="domain" description="4Fe-4S ferredoxin-type" evidence="4">
    <location>
        <begin position="186"/>
        <end position="215"/>
    </location>
</feature>
<feature type="domain" description="4Fe-4S ferredoxin-type" evidence="4">
    <location>
        <begin position="140"/>
        <end position="169"/>
    </location>
</feature>
<dbReference type="AlphaFoldDB" id="A0A9D9EQ27"/>
<evidence type="ECO:0000256" key="2">
    <source>
        <dbReference type="ARBA" id="ARBA00023004"/>
    </source>
</evidence>
<dbReference type="PROSITE" id="PS00198">
    <property type="entry name" value="4FE4S_FER_1"/>
    <property type="match status" value="1"/>
</dbReference>
<dbReference type="Gene3D" id="3.40.950.10">
    <property type="entry name" value="Fe-only Hydrogenase (Larger Subunit), Chain L, domain 3"/>
    <property type="match status" value="1"/>
</dbReference>
<dbReference type="InterPro" id="IPR017896">
    <property type="entry name" value="4Fe4S_Fe-S-bd"/>
</dbReference>
<dbReference type="PROSITE" id="PS51379">
    <property type="entry name" value="4FE4S_FER_2"/>
    <property type="match status" value="2"/>
</dbReference>
<gene>
    <name evidence="5" type="ORF">IAA96_08990</name>
</gene>
<protein>
    <submittedName>
        <fullName evidence="5">4Fe-4S binding protein</fullName>
    </submittedName>
</protein>
<dbReference type="NCBIfam" id="TIGR04105">
    <property type="entry name" value="FeFe_hydrog_B1"/>
    <property type="match status" value="1"/>
</dbReference>
<dbReference type="InterPro" id="IPR050340">
    <property type="entry name" value="Cytosolic_Fe-S_CAF"/>
</dbReference>
<dbReference type="Pfam" id="PF02906">
    <property type="entry name" value="Fe_hyd_lg_C"/>
    <property type="match status" value="1"/>
</dbReference>
<dbReference type="Proteomes" id="UP000823616">
    <property type="component" value="Unassembled WGS sequence"/>
</dbReference>
<dbReference type="Pfam" id="PF00037">
    <property type="entry name" value="Fer4"/>
    <property type="match status" value="2"/>
</dbReference>
<organism evidence="5 6">
    <name type="scientific">Candidatus Avitreponema avistercoris</name>
    <dbReference type="NCBI Taxonomy" id="2840705"/>
    <lineage>
        <taxon>Bacteria</taxon>
        <taxon>Pseudomonadati</taxon>
        <taxon>Spirochaetota</taxon>
        <taxon>Spirochaetia</taxon>
        <taxon>Spirochaetales</taxon>
        <taxon>Candidatus Avitreponema</taxon>
    </lineage>
</organism>
<evidence type="ECO:0000259" key="4">
    <source>
        <dbReference type="PROSITE" id="PS51379"/>
    </source>
</evidence>
<keyword evidence="1" id="KW-0479">Metal-binding</keyword>
<dbReference type="InterPro" id="IPR009016">
    <property type="entry name" value="Fe_hydrogenase"/>
</dbReference>
<dbReference type="SUPFAM" id="SSF53920">
    <property type="entry name" value="Fe-only hydrogenase"/>
    <property type="match status" value="1"/>
</dbReference>
<dbReference type="InterPro" id="IPR027631">
    <property type="entry name" value="Mono_FeFe_hydrog"/>
</dbReference>
<keyword evidence="3" id="KW-0411">Iron-sulfur</keyword>
<keyword evidence="2" id="KW-0408">Iron</keyword>
<evidence type="ECO:0000313" key="6">
    <source>
        <dbReference type="Proteomes" id="UP000823616"/>
    </source>
</evidence>
<dbReference type="GO" id="GO:0051536">
    <property type="term" value="F:iron-sulfur cluster binding"/>
    <property type="evidence" value="ECO:0007669"/>
    <property type="project" value="UniProtKB-KW"/>
</dbReference>
<dbReference type="InterPro" id="IPR004108">
    <property type="entry name" value="Fe_hydrogenase_lsu_C"/>
</dbReference>
<dbReference type="Gene3D" id="3.30.70.20">
    <property type="match status" value="2"/>
</dbReference>
<reference evidence="5" key="1">
    <citation type="submission" date="2020-10" db="EMBL/GenBank/DDBJ databases">
        <authorList>
            <person name="Gilroy R."/>
        </authorList>
    </citation>
    <scope>NUCLEOTIDE SEQUENCE</scope>
    <source>
        <strain evidence="5">B3-4054</strain>
    </source>
</reference>
<evidence type="ECO:0000256" key="3">
    <source>
        <dbReference type="ARBA" id="ARBA00023014"/>
    </source>
</evidence>
<proteinExistence type="predicted"/>
<dbReference type="GO" id="GO:0046872">
    <property type="term" value="F:metal ion binding"/>
    <property type="evidence" value="ECO:0007669"/>
    <property type="project" value="UniProtKB-KW"/>
</dbReference>
<dbReference type="SUPFAM" id="SSF54862">
    <property type="entry name" value="4Fe-4S ferredoxins"/>
    <property type="match status" value="2"/>
</dbReference>
<dbReference type="PANTHER" id="PTHR11615">
    <property type="entry name" value="NITRATE, FORMATE, IRON DEHYDROGENASE"/>
    <property type="match status" value="1"/>
</dbReference>
<evidence type="ECO:0000313" key="5">
    <source>
        <dbReference type="EMBL" id="MBO8451222.1"/>
    </source>
</evidence>
<name>A0A9D9EQ27_9SPIR</name>
<dbReference type="EMBL" id="JADIMS010000167">
    <property type="protein sequence ID" value="MBO8451222.1"/>
    <property type="molecule type" value="Genomic_DNA"/>
</dbReference>